<evidence type="ECO:0000256" key="1">
    <source>
        <dbReference type="ARBA" id="ARBA00010266"/>
    </source>
</evidence>
<protein>
    <submittedName>
        <fullName evidence="5">Lysozyme</fullName>
    </submittedName>
</protein>
<dbReference type="OrthoDB" id="977752at2"/>
<dbReference type="STRING" id="1121925.SAMN02746011_01949"/>
<dbReference type="EMBL" id="FUWO01000029">
    <property type="protein sequence ID" value="SJZ86530.1"/>
    <property type="molecule type" value="Genomic_DNA"/>
</dbReference>
<dbReference type="RefSeq" id="WP_078756607.1">
    <property type="nucleotide sequence ID" value="NZ_FUWO01000029.1"/>
</dbReference>
<proteinExistence type="inferred from homology"/>
<dbReference type="SMART" id="SM00047">
    <property type="entry name" value="LYZ2"/>
    <property type="match status" value="1"/>
</dbReference>
<dbReference type="PANTHER" id="PTHR33308:SF9">
    <property type="entry name" value="PEPTIDOGLYCAN HYDROLASE FLGJ"/>
    <property type="match status" value="1"/>
</dbReference>
<dbReference type="InterPro" id="IPR002901">
    <property type="entry name" value="MGlyc_endo_b_GlcNAc-like_dom"/>
</dbReference>
<evidence type="ECO:0000313" key="5">
    <source>
        <dbReference type="EMBL" id="SJZ86530.1"/>
    </source>
</evidence>
<reference evidence="6" key="1">
    <citation type="submission" date="2017-02" db="EMBL/GenBank/DDBJ databases">
        <authorList>
            <person name="Varghese N."/>
            <person name="Submissions S."/>
        </authorList>
    </citation>
    <scope>NUCLEOTIDE SEQUENCE [LARGE SCALE GENOMIC DNA]</scope>
    <source>
        <strain evidence="6">DSM 15739</strain>
    </source>
</reference>
<dbReference type="Gene3D" id="4.10.80.30">
    <property type="entry name" value="DNA polymerase, domain 6"/>
    <property type="match status" value="1"/>
</dbReference>
<evidence type="ECO:0000256" key="2">
    <source>
        <dbReference type="ARBA" id="ARBA00022801"/>
    </source>
</evidence>
<dbReference type="GO" id="GO:0004040">
    <property type="term" value="F:amidase activity"/>
    <property type="evidence" value="ECO:0007669"/>
    <property type="project" value="InterPro"/>
</dbReference>
<keyword evidence="6" id="KW-1185">Reference proteome</keyword>
<dbReference type="Gene3D" id="1.10.530.10">
    <property type="match status" value="1"/>
</dbReference>
<feature type="region of interest" description="Disordered" evidence="3">
    <location>
        <begin position="1"/>
        <end position="34"/>
    </location>
</feature>
<dbReference type="AlphaFoldDB" id="A0A1T4P4J2"/>
<dbReference type="InterPro" id="IPR051056">
    <property type="entry name" value="Glycosyl_Hydrolase_73"/>
</dbReference>
<dbReference type="Proteomes" id="UP000189941">
    <property type="component" value="Unassembled WGS sequence"/>
</dbReference>
<name>A0A1T4P4J2_9LACT</name>
<dbReference type="Pfam" id="PF01832">
    <property type="entry name" value="Glucosaminidase"/>
    <property type="match status" value="1"/>
</dbReference>
<feature type="domain" description="Mannosyl-glycoprotein endo-beta-N-acetylglucosamidase-like" evidence="4">
    <location>
        <begin position="82"/>
        <end position="241"/>
    </location>
</feature>
<sequence>MVERKTKKKTTARKPAKKRKTTRRKPTKRKSAKKKQFQDLRRVFFEKLGIITFFVIILLVLLTLLVSQWQKSRDTNSVESPIENIDYQTRLAFVEEISPIAQKLQRQYGIYASVSMAQAMLESEFGQSGLASDYYNLFGVKTDASDPDGVDLPTAEYVDNKWIESTERFKVYPDWAASMEAHARLLVHGTTWDADQYVAVKNGTTPEEQARGLQNSGYATDPDYADKLIAMMDEWNLYQYNQPNGEQITEQ</sequence>
<dbReference type="PANTHER" id="PTHR33308">
    <property type="entry name" value="PEPTIDOGLYCAN HYDROLASE FLGJ"/>
    <property type="match status" value="1"/>
</dbReference>
<organism evidence="5 6">
    <name type="scientific">Globicatella sulfidifaciens DSM 15739</name>
    <dbReference type="NCBI Taxonomy" id="1121925"/>
    <lineage>
        <taxon>Bacteria</taxon>
        <taxon>Bacillati</taxon>
        <taxon>Bacillota</taxon>
        <taxon>Bacilli</taxon>
        <taxon>Lactobacillales</taxon>
        <taxon>Aerococcaceae</taxon>
        <taxon>Globicatella</taxon>
    </lineage>
</organism>
<dbReference type="PRINTS" id="PR01002">
    <property type="entry name" value="FLGFLGJ"/>
</dbReference>
<evidence type="ECO:0000256" key="3">
    <source>
        <dbReference type="SAM" id="MobiDB-lite"/>
    </source>
</evidence>
<evidence type="ECO:0000259" key="4">
    <source>
        <dbReference type="SMART" id="SM00047"/>
    </source>
</evidence>
<gene>
    <name evidence="5" type="ORF">SAMN02746011_01949</name>
</gene>
<keyword evidence="2" id="KW-0378">Hydrolase</keyword>
<accession>A0A1T4P4J2</accession>
<evidence type="ECO:0000313" key="6">
    <source>
        <dbReference type="Proteomes" id="UP000189941"/>
    </source>
</evidence>
<comment type="similarity">
    <text evidence="1">Belongs to the glycosyl hydrolase 73 family.</text>
</comment>